<evidence type="ECO:0000256" key="2">
    <source>
        <dbReference type="ARBA" id="ARBA00004604"/>
    </source>
</evidence>
<dbReference type="EMBL" id="VVIM01000004">
    <property type="protein sequence ID" value="KAB0800314.1"/>
    <property type="molecule type" value="Genomic_DNA"/>
</dbReference>
<comment type="similarity">
    <text evidence="3">Belongs to the ARL6IP4 family.</text>
</comment>
<dbReference type="EMBL" id="GEZM01062704">
    <property type="protein sequence ID" value="JAV69520.1"/>
    <property type="molecule type" value="Transcribed_RNA"/>
</dbReference>
<evidence type="ECO:0000256" key="5">
    <source>
        <dbReference type="ARBA" id="ARBA00022664"/>
    </source>
</evidence>
<evidence type="ECO:0000256" key="6">
    <source>
        <dbReference type="ARBA" id="ARBA00023187"/>
    </source>
</evidence>
<evidence type="ECO:0000256" key="1">
    <source>
        <dbReference type="ARBA" id="ARBA00004324"/>
    </source>
</evidence>
<dbReference type="Proteomes" id="UP000327044">
    <property type="component" value="Unassembled WGS sequence"/>
</dbReference>
<organism evidence="9">
    <name type="scientific">Photinus pyralis</name>
    <name type="common">Common eastern firefly</name>
    <name type="synonym">Lampyris pyralis</name>
    <dbReference type="NCBI Taxonomy" id="7054"/>
    <lineage>
        <taxon>Eukaryota</taxon>
        <taxon>Metazoa</taxon>
        <taxon>Ecdysozoa</taxon>
        <taxon>Arthropoda</taxon>
        <taxon>Hexapoda</taxon>
        <taxon>Insecta</taxon>
        <taxon>Pterygota</taxon>
        <taxon>Neoptera</taxon>
        <taxon>Endopterygota</taxon>
        <taxon>Coleoptera</taxon>
        <taxon>Polyphaga</taxon>
        <taxon>Elateriformia</taxon>
        <taxon>Elateroidea</taxon>
        <taxon>Lampyridae</taxon>
        <taxon>Lampyrinae</taxon>
        <taxon>Photinus</taxon>
    </lineage>
</organism>
<dbReference type="GO" id="GO:0008380">
    <property type="term" value="P:RNA splicing"/>
    <property type="evidence" value="ECO:0007669"/>
    <property type="project" value="UniProtKB-KW"/>
</dbReference>
<gene>
    <name evidence="10" type="ORF">PPYR_06054</name>
</gene>
<name>A0A1Y1L767_PHOPY</name>
<evidence type="ECO:0000313" key="9">
    <source>
        <dbReference type="EMBL" id="JAV69519.1"/>
    </source>
</evidence>
<reference evidence="9" key="1">
    <citation type="journal article" date="2016" name="Sci. Rep.">
        <title>Molecular characterization of firefly nuptial gifts: a multi-omics approach sheds light on postcopulatory sexual selection.</title>
        <authorList>
            <person name="Al-Wathiqui N."/>
            <person name="Fallon T.R."/>
            <person name="South A."/>
            <person name="Weng J.K."/>
            <person name="Lewis S.M."/>
        </authorList>
    </citation>
    <scope>NUCLEOTIDE SEQUENCE</scope>
</reference>
<feature type="compositionally biased region" description="Basic residues" evidence="8">
    <location>
        <begin position="1"/>
        <end position="27"/>
    </location>
</feature>
<sequence>MKISKKTALKRRAPTDKKHKRKKKLRRVSTSSSSSESSSSSSTSRSSSNSSTSSSSSSSSSSTSYSSSSDDKRRKGKVLKKKSFKKPQVAKSKKLKAKQEVSTDVPLHLMEKSKAMAPMTKEQWEKQQSVVRKVYDESTGRHRLIKGDGEVIEEIVSKERHININKTATKGDGQHFQRTTLFTKR</sequence>
<keyword evidence="7" id="KW-0539">Nucleus</keyword>
<accession>A0A1Y1L767</accession>
<keyword evidence="11" id="KW-1185">Reference proteome</keyword>
<evidence type="ECO:0000256" key="7">
    <source>
        <dbReference type="ARBA" id="ARBA00023242"/>
    </source>
</evidence>
<dbReference type="GO" id="GO:0005730">
    <property type="term" value="C:nucleolus"/>
    <property type="evidence" value="ECO:0007669"/>
    <property type="project" value="UniProtKB-SubCell"/>
</dbReference>
<evidence type="ECO:0000256" key="3">
    <source>
        <dbReference type="ARBA" id="ARBA00006852"/>
    </source>
</evidence>
<reference evidence="10" key="3">
    <citation type="submission" date="2019-08" db="EMBL/GenBank/DDBJ databases">
        <authorList>
            <consortium name="Photinus pyralis genome working group"/>
            <person name="Fallon T.R."/>
            <person name="Sander Lower S.E."/>
            <person name="Weng J.-K."/>
        </authorList>
    </citation>
    <scope>NUCLEOTIDE SEQUENCE</scope>
    <source>
        <strain evidence="10">1611_PpyrPB1</strain>
        <tissue evidence="10">Whole body</tissue>
    </source>
</reference>
<feature type="region of interest" description="Disordered" evidence="8">
    <location>
        <begin position="1"/>
        <end position="106"/>
    </location>
</feature>
<comment type="subcellular location">
    <subcellularLocation>
        <location evidence="1">Nucleus speckle</location>
    </subcellularLocation>
    <subcellularLocation>
        <location evidence="2">Nucleus</location>
        <location evidence="2">Nucleolus</location>
    </subcellularLocation>
</comment>
<evidence type="ECO:0000313" key="11">
    <source>
        <dbReference type="Proteomes" id="UP000327044"/>
    </source>
</evidence>
<feature type="compositionally biased region" description="Basic residues" evidence="8">
    <location>
        <begin position="74"/>
        <end position="85"/>
    </location>
</feature>
<dbReference type="GO" id="GO:0006397">
    <property type="term" value="P:mRNA processing"/>
    <property type="evidence" value="ECO:0007669"/>
    <property type="project" value="UniProtKB-KW"/>
</dbReference>
<proteinExistence type="inferred from homology"/>
<keyword evidence="5" id="KW-0507">mRNA processing</keyword>
<dbReference type="AlphaFoldDB" id="A0A1Y1L767"/>
<dbReference type="InterPro" id="IPR019532">
    <property type="entry name" value="Nucl_RNA-splicing_assoc_SR-25"/>
</dbReference>
<protein>
    <recommendedName>
        <fullName evidence="4">ADP-ribosylation factor-like protein 6-interacting protein 4</fullName>
    </recommendedName>
</protein>
<dbReference type="InParanoid" id="A0A1Y1L767"/>
<evidence type="ECO:0000256" key="4">
    <source>
        <dbReference type="ARBA" id="ARBA00017993"/>
    </source>
</evidence>
<evidence type="ECO:0000256" key="8">
    <source>
        <dbReference type="SAM" id="MobiDB-lite"/>
    </source>
</evidence>
<feature type="compositionally biased region" description="Low complexity" evidence="8">
    <location>
        <begin position="29"/>
        <end position="68"/>
    </location>
</feature>
<dbReference type="GO" id="GO:0016607">
    <property type="term" value="C:nuclear speck"/>
    <property type="evidence" value="ECO:0007669"/>
    <property type="project" value="UniProtKB-SubCell"/>
</dbReference>
<evidence type="ECO:0000313" key="10">
    <source>
        <dbReference type="EMBL" id="KAB0800314.1"/>
    </source>
</evidence>
<keyword evidence="6" id="KW-0508">mRNA splicing</keyword>
<dbReference type="OrthoDB" id="48562at2759"/>
<reference evidence="10 11" key="2">
    <citation type="journal article" date="2018" name="Elife">
        <title>Firefly genomes illuminate parallel origins of bioluminescence in beetles.</title>
        <authorList>
            <person name="Fallon T.R."/>
            <person name="Lower S.E."/>
            <person name="Chang C.H."/>
            <person name="Bessho-Uehara M."/>
            <person name="Martin G.J."/>
            <person name="Bewick A.J."/>
            <person name="Behringer M."/>
            <person name="Debat H.J."/>
            <person name="Wong I."/>
            <person name="Day J.C."/>
            <person name="Suvorov A."/>
            <person name="Silva C.J."/>
            <person name="Stanger-Hall K.F."/>
            <person name="Hall D.W."/>
            <person name="Schmitz R.J."/>
            <person name="Nelson D.R."/>
            <person name="Lewis S.M."/>
            <person name="Shigenobu S."/>
            <person name="Bybee S.M."/>
            <person name="Larracuente A.M."/>
            <person name="Oba Y."/>
            <person name="Weng J.K."/>
        </authorList>
    </citation>
    <scope>NUCLEOTIDE SEQUENCE [LARGE SCALE GENOMIC DNA]</scope>
    <source>
        <strain evidence="10">1611_PpyrPB1</strain>
        <tissue evidence="10">Whole body</tissue>
    </source>
</reference>
<dbReference type="Pfam" id="PF10500">
    <property type="entry name" value="SR-25"/>
    <property type="match status" value="1"/>
</dbReference>
<dbReference type="EMBL" id="GEZM01062705">
    <property type="protein sequence ID" value="JAV69519.1"/>
    <property type="molecule type" value="Transcribed_RNA"/>
</dbReference>